<dbReference type="HOGENOM" id="CLU_017716_5_1_1"/>
<dbReference type="RefSeq" id="XP_012190447.1">
    <property type="nucleotide sequence ID" value="XM_012335057.1"/>
</dbReference>
<evidence type="ECO:0000313" key="5">
    <source>
        <dbReference type="Proteomes" id="UP000014071"/>
    </source>
</evidence>
<dbReference type="PANTHER" id="PTHR18849:SF0">
    <property type="entry name" value="CILIA- AND FLAGELLA-ASSOCIATED PROTEIN 410-RELATED"/>
    <property type="match status" value="1"/>
</dbReference>
<dbReference type="SMART" id="SM00369">
    <property type="entry name" value="LRR_TYP"/>
    <property type="match status" value="5"/>
</dbReference>
<dbReference type="AlphaFoldDB" id="R9PFM2"/>
<accession>R9PFM2</accession>
<dbReference type="EMBL" id="DF238808">
    <property type="protein sequence ID" value="GAC96860.1"/>
    <property type="molecule type" value="Genomic_DNA"/>
</dbReference>
<dbReference type="InterPro" id="IPR036859">
    <property type="entry name" value="CAP-Gly_dom_sf"/>
</dbReference>
<dbReference type="SUPFAM" id="SSF52047">
    <property type="entry name" value="RNI-like"/>
    <property type="match status" value="1"/>
</dbReference>
<dbReference type="Pfam" id="PF13855">
    <property type="entry name" value="LRR_8"/>
    <property type="match status" value="1"/>
</dbReference>
<dbReference type="Pfam" id="PF01302">
    <property type="entry name" value="CAP_GLY"/>
    <property type="match status" value="1"/>
</dbReference>
<dbReference type="GeneID" id="24109726"/>
<sequence>MNLDVGRRISLGPHKGTIRYRGPVPPSAGEWLGVEWDDPTRGKHDGTSADGTRYFHVRIPGSGSFIRPTSSKLSSGCSFLSALRNKYCPPTELSAAAQRSVGREQQYSRKNIADIEIETPNLDRIAIKSARLDRLKEVGLGGWNYSSLSDADTEAGQDARFDVARAYEEGEGERGGSGSISATCPNIRWLDLSRSLLPDWEEVSLIAGELRQLKTLLLHFNRLQSPPEEIPPSWGERLGHIQDLRLDGTLMQWSEVVRLAPAFRGLRSLHIGSNEIVTLAGSSVAAGNQGGAEIFPSLTSLSLEDNGLESWPDIVAALSALPSLETLNLDRNRITHIPPATATSATPRLSRLKELHLRGNGIDAWSSLENLAHWLGPSTSLEALHISDVPLEEDATPSHPIESDNDLLSQYEYRDFRALAIARLPTLKTLDKTEITPKERRDAELFVYTRFRESDAYIIQGGVSRQGTHDRLDLSNQEKAERFPRFIELAKVFDGEEAFSIPSDGAQGEGGKSDRKKNTLRSKMLRISVVVCAAAPVATAPHVTGEVAVKEGVQVLASTPLRLLKIKLASAVGVKVGQVGAVWALMKQSNGTEEGEKGDGGEKIVLELDDISRSLDWYEVASGDSLVLVVDS</sequence>
<dbReference type="PROSITE" id="PS50245">
    <property type="entry name" value="CAP_GLY_2"/>
    <property type="match status" value="1"/>
</dbReference>
<evidence type="ECO:0000256" key="1">
    <source>
        <dbReference type="ARBA" id="ARBA00022614"/>
    </source>
</evidence>
<gene>
    <name evidence="4" type="ORF">PHSY_004444</name>
</gene>
<keyword evidence="1" id="KW-0433">Leucine-rich repeat</keyword>
<dbReference type="eggNOG" id="KOG3207">
    <property type="taxonomic scope" value="Eukaryota"/>
</dbReference>
<feature type="domain" description="CAP-Gly" evidence="3">
    <location>
        <begin position="22"/>
        <end position="67"/>
    </location>
</feature>
<keyword evidence="5" id="KW-1185">Reference proteome</keyword>
<dbReference type="OrthoDB" id="5273213at2759"/>
<dbReference type="SMART" id="SM01052">
    <property type="entry name" value="CAP_GLY"/>
    <property type="match status" value="1"/>
</dbReference>
<organism evidence="4 5">
    <name type="scientific">Pseudozyma hubeiensis (strain SY62)</name>
    <name type="common">Yeast</name>
    <dbReference type="NCBI Taxonomy" id="1305764"/>
    <lineage>
        <taxon>Eukaryota</taxon>
        <taxon>Fungi</taxon>
        <taxon>Dikarya</taxon>
        <taxon>Basidiomycota</taxon>
        <taxon>Ustilaginomycotina</taxon>
        <taxon>Ustilaginomycetes</taxon>
        <taxon>Ustilaginales</taxon>
        <taxon>Ustilaginaceae</taxon>
        <taxon>Pseudozyma</taxon>
    </lineage>
</organism>
<reference evidence="5" key="1">
    <citation type="journal article" date="2013" name="Genome Announc.">
        <title>Draft genome sequence of the basidiomycetous yeast-like fungus Pseudozyma hubeiensis SY62, which produces an abundant amount of the biosurfactant mannosylerythritol lipids.</title>
        <authorList>
            <person name="Konishi M."/>
            <person name="Hatada Y."/>
            <person name="Horiuchi J."/>
        </authorList>
    </citation>
    <scope>NUCLEOTIDE SEQUENCE [LARGE SCALE GENOMIC DNA]</scope>
    <source>
        <strain evidence="5">SY62</strain>
    </source>
</reference>
<keyword evidence="2" id="KW-0677">Repeat</keyword>
<evidence type="ECO:0000256" key="2">
    <source>
        <dbReference type="ARBA" id="ARBA00022737"/>
    </source>
</evidence>
<dbReference type="InterPro" id="IPR000938">
    <property type="entry name" value="CAP-Gly_domain"/>
</dbReference>
<dbReference type="InterPro" id="IPR032675">
    <property type="entry name" value="LRR_dom_sf"/>
</dbReference>
<dbReference type="PROSITE" id="PS51450">
    <property type="entry name" value="LRR"/>
    <property type="match status" value="2"/>
</dbReference>
<dbReference type="Proteomes" id="UP000014071">
    <property type="component" value="Unassembled WGS sequence"/>
</dbReference>
<dbReference type="Gene3D" id="3.80.10.10">
    <property type="entry name" value="Ribonuclease Inhibitor"/>
    <property type="match status" value="2"/>
</dbReference>
<dbReference type="InterPro" id="IPR001611">
    <property type="entry name" value="Leu-rich_rpt"/>
</dbReference>
<protein>
    <recommendedName>
        <fullName evidence="3">CAP-Gly domain-containing protein</fullName>
    </recommendedName>
</protein>
<evidence type="ECO:0000259" key="3">
    <source>
        <dbReference type="PROSITE" id="PS50245"/>
    </source>
</evidence>
<dbReference type="SUPFAM" id="SSF74924">
    <property type="entry name" value="Cap-Gly domain"/>
    <property type="match status" value="1"/>
</dbReference>
<dbReference type="PANTHER" id="PTHR18849">
    <property type="entry name" value="LEUCINE RICH REPEAT PROTEIN"/>
    <property type="match status" value="1"/>
</dbReference>
<name>R9PFM2_PSEHS</name>
<dbReference type="InterPro" id="IPR003591">
    <property type="entry name" value="Leu-rich_rpt_typical-subtyp"/>
</dbReference>
<dbReference type="STRING" id="1305764.R9PFM2"/>
<dbReference type="Gene3D" id="2.30.30.190">
    <property type="entry name" value="CAP Gly-rich-like domain"/>
    <property type="match status" value="1"/>
</dbReference>
<evidence type="ECO:0000313" key="4">
    <source>
        <dbReference type="EMBL" id="GAC96860.1"/>
    </source>
</evidence>
<proteinExistence type="predicted"/>